<keyword evidence="1" id="KW-1133">Transmembrane helix</keyword>
<dbReference type="EMBL" id="JBHLTM010000016">
    <property type="protein sequence ID" value="MFC0683885.1"/>
    <property type="molecule type" value="Genomic_DNA"/>
</dbReference>
<keyword evidence="1" id="KW-0472">Membrane</keyword>
<organism evidence="2 3">
    <name type="scientific">Novosphingobium clariflavum</name>
    <dbReference type="NCBI Taxonomy" id="2029884"/>
    <lineage>
        <taxon>Bacteria</taxon>
        <taxon>Pseudomonadati</taxon>
        <taxon>Pseudomonadota</taxon>
        <taxon>Alphaproteobacteria</taxon>
        <taxon>Sphingomonadales</taxon>
        <taxon>Sphingomonadaceae</taxon>
        <taxon>Novosphingobium</taxon>
    </lineage>
</organism>
<gene>
    <name evidence="2" type="ORF">ACFFF8_04695</name>
</gene>
<feature type="transmembrane region" description="Helical" evidence="1">
    <location>
        <begin position="6"/>
        <end position="26"/>
    </location>
</feature>
<sequence length="61" mass="6539">MINSATIAGIISVIGALILVSSHSRFRELGFAKGLKMALIWALIIITLTLVIETFGVRLKG</sequence>
<name>A0ABV6S3S3_9SPHN</name>
<evidence type="ECO:0000313" key="2">
    <source>
        <dbReference type="EMBL" id="MFC0683885.1"/>
    </source>
</evidence>
<keyword evidence="3" id="KW-1185">Reference proteome</keyword>
<evidence type="ECO:0000313" key="3">
    <source>
        <dbReference type="Proteomes" id="UP001589858"/>
    </source>
</evidence>
<protein>
    <submittedName>
        <fullName evidence="2">Uncharacterized protein</fullName>
    </submittedName>
</protein>
<reference evidence="2 3" key="1">
    <citation type="submission" date="2024-09" db="EMBL/GenBank/DDBJ databases">
        <authorList>
            <person name="Sun Q."/>
            <person name="Mori K."/>
        </authorList>
    </citation>
    <scope>NUCLEOTIDE SEQUENCE [LARGE SCALE GENOMIC DNA]</scope>
    <source>
        <strain evidence="2 3">CICC 11035S</strain>
    </source>
</reference>
<accession>A0ABV6S3S3</accession>
<dbReference type="Proteomes" id="UP001589858">
    <property type="component" value="Unassembled WGS sequence"/>
</dbReference>
<proteinExistence type="predicted"/>
<comment type="caution">
    <text evidence="2">The sequence shown here is derived from an EMBL/GenBank/DDBJ whole genome shotgun (WGS) entry which is preliminary data.</text>
</comment>
<evidence type="ECO:0000256" key="1">
    <source>
        <dbReference type="SAM" id="Phobius"/>
    </source>
</evidence>
<feature type="transmembrane region" description="Helical" evidence="1">
    <location>
        <begin position="38"/>
        <end position="57"/>
    </location>
</feature>
<keyword evidence="1" id="KW-0812">Transmembrane</keyword>
<dbReference type="RefSeq" id="WP_267220228.1">
    <property type="nucleotide sequence ID" value="NZ_JAPCWC010000006.1"/>
</dbReference>